<dbReference type="OMA" id="RINITSW"/>
<protein>
    <recommendedName>
        <fullName evidence="1">DUF1618 domain-containing protein</fullName>
    </recommendedName>
</protein>
<evidence type="ECO:0000313" key="4">
    <source>
        <dbReference type="Proteomes" id="UP000004995"/>
    </source>
</evidence>
<proteinExistence type="predicted"/>
<reference evidence="2" key="2">
    <citation type="submission" date="2015-07" db="EMBL/GenBank/DDBJ databases">
        <authorList>
            <person name="Noorani M."/>
        </authorList>
    </citation>
    <scope>NUCLEOTIDE SEQUENCE</scope>
    <source>
        <strain evidence="2">Yugu1</strain>
    </source>
</reference>
<evidence type="ECO:0000313" key="2">
    <source>
        <dbReference type="EMBL" id="RCV44744.1"/>
    </source>
</evidence>
<accession>K4AJX2</accession>
<dbReference type="EnsemblPlants" id="KQK90825">
    <property type="protein sequence ID" value="KQK90825"/>
    <property type="gene ID" value="SETIT_039195mg"/>
</dbReference>
<dbReference type="Gramene" id="KQK90825">
    <property type="protein sequence ID" value="KQK90825"/>
    <property type="gene ID" value="SETIT_039195mg"/>
</dbReference>
<dbReference type="EMBL" id="AGNK02005982">
    <property type="status" value="NOT_ANNOTATED_CDS"/>
    <property type="molecule type" value="Genomic_DNA"/>
</dbReference>
<evidence type="ECO:0000313" key="3">
    <source>
        <dbReference type="EnsemblPlants" id="KQK90825"/>
    </source>
</evidence>
<evidence type="ECO:0000259" key="1">
    <source>
        <dbReference type="Pfam" id="PF07762"/>
    </source>
</evidence>
<dbReference type="EMBL" id="CM003536">
    <property type="protein sequence ID" value="RCV44744.1"/>
    <property type="molecule type" value="Genomic_DNA"/>
</dbReference>
<dbReference type="Proteomes" id="UP000004995">
    <property type="component" value="Unassembled WGS sequence"/>
</dbReference>
<dbReference type="InterPro" id="IPR011676">
    <property type="entry name" value="DUF1618"/>
</dbReference>
<dbReference type="PANTHER" id="PTHR33086:SF94">
    <property type="entry name" value="EXPRESSED PROTEIN"/>
    <property type="match status" value="1"/>
</dbReference>
<dbReference type="Pfam" id="PF07762">
    <property type="entry name" value="DUF1618"/>
    <property type="match status" value="1"/>
</dbReference>
<dbReference type="PANTHER" id="PTHR33086">
    <property type="entry name" value="OS05G0468200 PROTEIN-RELATED"/>
    <property type="match status" value="1"/>
</dbReference>
<keyword evidence="4" id="KW-1185">Reference proteome</keyword>
<organism evidence="3 4">
    <name type="scientific">Setaria italica</name>
    <name type="common">Foxtail millet</name>
    <name type="synonym">Panicum italicum</name>
    <dbReference type="NCBI Taxonomy" id="4555"/>
    <lineage>
        <taxon>Eukaryota</taxon>
        <taxon>Viridiplantae</taxon>
        <taxon>Streptophyta</taxon>
        <taxon>Embryophyta</taxon>
        <taxon>Tracheophyta</taxon>
        <taxon>Spermatophyta</taxon>
        <taxon>Magnoliopsida</taxon>
        <taxon>Liliopsida</taxon>
        <taxon>Poales</taxon>
        <taxon>Poaceae</taxon>
        <taxon>PACMAD clade</taxon>
        <taxon>Panicoideae</taxon>
        <taxon>Panicodae</taxon>
        <taxon>Paniceae</taxon>
        <taxon>Cenchrinae</taxon>
        <taxon>Setaria</taxon>
    </lineage>
</organism>
<dbReference type="AlphaFoldDB" id="K4AJX2"/>
<gene>
    <name evidence="2" type="ORF">SETIT_9G399400v2</name>
</gene>
<name>K4AJX2_SETIT</name>
<reference evidence="2 4" key="1">
    <citation type="journal article" date="2012" name="Nat. Biotechnol.">
        <title>Reference genome sequence of the model plant Setaria.</title>
        <authorList>
            <person name="Bennetzen J.L."/>
            <person name="Schmutz J."/>
            <person name="Wang H."/>
            <person name="Percifield R."/>
            <person name="Hawkins J."/>
            <person name="Pontaroli A.C."/>
            <person name="Estep M."/>
            <person name="Feng L."/>
            <person name="Vaughn J.N."/>
            <person name="Grimwood J."/>
            <person name="Jenkins J."/>
            <person name="Barry K."/>
            <person name="Lindquist E."/>
            <person name="Hellsten U."/>
            <person name="Deshpande S."/>
            <person name="Wang X."/>
            <person name="Wu X."/>
            <person name="Mitros T."/>
            <person name="Triplett J."/>
            <person name="Yang X."/>
            <person name="Ye C.Y."/>
            <person name="Mauro-Herrera M."/>
            <person name="Wang L."/>
            <person name="Li P."/>
            <person name="Sharma M."/>
            <person name="Sharma R."/>
            <person name="Ronald P.C."/>
            <person name="Panaud O."/>
            <person name="Kellogg E.A."/>
            <person name="Brutnell T.P."/>
            <person name="Doust A.N."/>
            <person name="Tuskan G.A."/>
            <person name="Rokhsar D."/>
            <person name="Devos K.M."/>
        </authorList>
    </citation>
    <scope>NUCLEOTIDE SEQUENCE [LARGE SCALE GENOMIC DNA]</scope>
    <source>
        <strain evidence="4">cv. Yugu1</strain>
        <strain evidence="2">Yugu1</strain>
    </source>
</reference>
<dbReference type="OrthoDB" id="686349at2759"/>
<dbReference type="eggNOG" id="ENOG502R484">
    <property type="taxonomic scope" value="Eukaryota"/>
</dbReference>
<dbReference type="HOGENOM" id="CLU_028502_1_1_1"/>
<feature type="domain" description="DUF1618" evidence="1">
    <location>
        <begin position="185"/>
        <end position="293"/>
    </location>
</feature>
<reference evidence="3" key="3">
    <citation type="submission" date="2018-08" db="UniProtKB">
        <authorList>
            <consortium name="EnsemblPlants"/>
        </authorList>
    </citation>
    <scope>IDENTIFICATION</scope>
    <source>
        <strain evidence="3">Yugu1</strain>
    </source>
</reference>
<sequence>LVSLTGNSFHVQDDAEPEGGLVRWVREGLVRVTVDEPTRLPDILTVSLHLRATPAEIACHLEGVTVVGVDHHFIVLNTGPKLHDFASSGHYLVHDTREEKLHLVPPIDLNEYREDFGRVPVIITGAGAGASSDFLLALKHSLFVFTGNHNDNHWIRKERRLPGEVTEYSFRTDVSFPIHGGLACWVDLNLGIMLCDLRSDDPCVRFVPLPEDYGMISFALLRGRPNVYSTAGFVDGSLRLVYMDGYDDEEFPRDQVIISTWSYKGGLDIGEPGQQGEWVREHGAAALRVGELLADTSFRAVPGLPERVVYFFSSDLAFVDGHVATRGEHVLCLNMESKKVQSWRKCPPGRSFQLIPFLIGVELPVDPRFSDLYHQATSQLKHLICSIVYMNCNALMPETAFDEN</sequence>